<comment type="caution">
    <text evidence="1">The sequence shown here is derived from an EMBL/GenBank/DDBJ whole genome shotgun (WGS) entry which is preliminary data.</text>
</comment>
<keyword evidence="2" id="KW-1185">Reference proteome</keyword>
<protein>
    <submittedName>
        <fullName evidence="1">Uncharacterized protein</fullName>
    </submittedName>
</protein>
<gene>
    <name evidence="1" type="ORF">Tco_1093994</name>
</gene>
<proteinExistence type="predicted"/>
<evidence type="ECO:0000313" key="2">
    <source>
        <dbReference type="Proteomes" id="UP001151760"/>
    </source>
</evidence>
<dbReference type="Proteomes" id="UP001151760">
    <property type="component" value="Unassembled WGS sequence"/>
</dbReference>
<reference evidence="1" key="2">
    <citation type="submission" date="2022-01" db="EMBL/GenBank/DDBJ databases">
        <authorList>
            <person name="Yamashiro T."/>
            <person name="Shiraishi A."/>
            <person name="Satake H."/>
            <person name="Nakayama K."/>
        </authorList>
    </citation>
    <scope>NUCLEOTIDE SEQUENCE</scope>
</reference>
<name>A0ABQ5IEB1_9ASTR</name>
<evidence type="ECO:0000313" key="1">
    <source>
        <dbReference type="EMBL" id="GJT98476.1"/>
    </source>
</evidence>
<organism evidence="1 2">
    <name type="scientific">Tanacetum coccineum</name>
    <dbReference type="NCBI Taxonomy" id="301880"/>
    <lineage>
        <taxon>Eukaryota</taxon>
        <taxon>Viridiplantae</taxon>
        <taxon>Streptophyta</taxon>
        <taxon>Embryophyta</taxon>
        <taxon>Tracheophyta</taxon>
        <taxon>Spermatophyta</taxon>
        <taxon>Magnoliopsida</taxon>
        <taxon>eudicotyledons</taxon>
        <taxon>Gunneridae</taxon>
        <taxon>Pentapetalae</taxon>
        <taxon>asterids</taxon>
        <taxon>campanulids</taxon>
        <taxon>Asterales</taxon>
        <taxon>Asteraceae</taxon>
        <taxon>Asteroideae</taxon>
        <taxon>Anthemideae</taxon>
        <taxon>Anthemidinae</taxon>
        <taxon>Tanacetum</taxon>
    </lineage>
</organism>
<reference evidence="1" key="1">
    <citation type="journal article" date="2022" name="Int. J. Mol. Sci.">
        <title>Draft Genome of Tanacetum Coccineum: Genomic Comparison of Closely Related Tanacetum-Family Plants.</title>
        <authorList>
            <person name="Yamashiro T."/>
            <person name="Shiraishi A."/>
            <person name="Nakayama K."/>
            <person name="Satake H."/>
        </authorList>
    </citation>
    <scope>NUCLEOTIDE SEQUENCE</scope>
</reference>
<sequence>MESTVDITELFRKLKFICHWANPFKDFERSNVPRVKLSSFSESDDTFTSLQALSNLHYLFSGFMDYFWSCELNISNFGPANRKILLMDGSEFHNRNLQAILANSIVSCSTLSDQGYAEDFYDK</sequence>
<dbReference type="EMBL" id="BQNB010020679">
    <property type="protein sequence ID" value="GJT98476.1"/>
    <property type="molecule type" value="Genomic_DNA"/>
</dbReference>
<accession>A0ABQ5IEB1</accession>